<dbReference type="EMBL" id="PDUD01000095">
    <property type="protein sequence ID" value="PHN00594.1"/>
    <property type="molecule type" value="Genomic_DNA"/>
</dbReference>
<dbReference type="InterPro" id="IPR036737">
    <property type="entry name" value="OmpA-like_sf"/>
</dbReference>
<dbReference type="SUPFAM" id="SSF103088">
    <property type="entry name" value="OmpA-like"/>
    <property type="match status" value="1"/>
</dbReference>
<dbReference type="PROSITE" id="PS51123">
    <property type="entry name" value="OMPA_2"/>
    <property type="match status" value="1"/>
</dbReference>
<dbReference type="Proteomes" id="UP000223913">
    <property type="component" value="Unassembled WGS sequence"/>
</dbReference>
<proteinExistence type="predicted"/>
<dbReference type="Pfam" id="PF00691">
    <property type="entry name" value="OmpA"/>
    <property type="match status" value="1"/>
</dbReference>
<protein>
    <recommendedName>
        <fullName evidence="2">OmpA-like domain-containing protein</fullName>
    </recommendedName>
</protein>
<dbReference type="GO" id="GO:0016020">
    <property type="term" value="C:membrane"/>
    <property type="evidence" value="ECO:0007669"/>
    <property type="project" value="UniProtKB-UniRule"/>
</dbReference>
<dbReference type="PANTHER" id="PTHR30329:SF21">
    <property type="entry name" value="LIPOPROTEIN YIAD-RELATED"/>
    <property type="match status" value="1"/>
</dbReference>
<dbReference type="Gene3D" id="3.30.1330.60">
    <property type="entry name" value="OmpA-like domain"/>
    <property type="match status" value="1"/>
</dbReference>
<evidence type="ECO:0000313" key="3">
    <source>
        <dbReference type="EMBL" id="PHN00594.1"/>
    </source>
</evidence>
<evidence type="ECO:0000259" key="2">
    <source>
        <dbReference type="PROSITE" id="PS51123"/>
    </source>
</evidence>
<reference evidence="3 4" key="1">
    <citation type="submission" date="2017-10" db="EMBL/GenBank/DDBJ databases">
        <title>The draft genome sequence of Lewinella nigricans NBRC 102662.</title>
        <authorList>
            <person name="Wang K."/>
        </authorList>
    </citation>
    <scope>NUCLEOTIDE SEQUENCE [LARGE SCALE GENOMIC DNA]</scope>
    <source>
        <strain evidence="3 4">NBRC 102662</strain>
    </source>
</reference>
<dbReference type="InterPro" id="IPR049804">
    <property type="entry name" value="Choice_anch_L"/>
</dbReference>
<sequence length="585" mass="64161">MKIYPRSISVIVSIFFLVILWKTELQGQLLIDTAITKEQLVEMLVDNSVYYESVKLSCDGEAKGLFHHALDSTNLTLESGIILTTGNAISAIGPNNNHSKTGENDIDDVDKDLAKLANDNTVVRDKCVLEFDIVPIGDEISFNYVFASEEYPEYICSEYNDVFGFFVSGPGIDGPYENNAVNIAILDAKAKHAVAINSVNSGVVGNEGEMPNCQGSKGSLKYSKFFIDNSELDFDDPNKIQYDGFTTKLEARIKVKSCKKYHFKLAIADIGDSELDSGVFIEKNSFKSNTRLADIQVTLPTCQENSCDGSASLTLLDGIADNYTISWMVEGESVNMGNLVLNDICKNLKARAIIETKNRGCMQVIDVKMPKDLSVTANGVSGSAMDSCTGAIAVKASGGTTPYRYSWNNGGKKDALTGLCPGKYSVTVWDNNNCQTVATYEVPEIPKIASVDEAGRTFKVAKIIKATDQSLTSLLKKRNLLSFQKNESKVLTTDNAFLDDLATLIKEDSQTILLIIGHASSEGPAELNLQISKNRAEQVRNYLLSKGVDEQQLEVIAKGESELLVEEESEADRIKNRRVEIQRKN</sequence>
<comment type="caution">
    <text evidence="3">The sequence shown here is derived from an EMBL/GenBank/DDBJ whole genome shotgun (WGS) entry which is preliminary data.</text>
</comment>
<dbReference type="Pfam" id="PF13573">
    <property type="entry name" value="SprB"/>
    <property type="match status" value="1"/>
</dbReference>
<evidence type="ECO:0000313" key="4">
    <source>
        <dbReference type="Proteomes" id="UP000223913"/>
    </source>
</evidence>
<dbReference type="AlphaFoldDB" id="A0A2D0MWF5"/>
<dbReference type="InterPro" id="IPR025667">
    <property type="entry name" value="SprB_repeat"/>
</dbReference>
<feature type="domain" description="OmpA-like" evidence="2">
    <location>
        <begin position="470"/>
        <end position="585"/>
    </location>
</feature>
<organism evidence="3 4">
    <name type="scientific">Flavilitoribacter nigricans (strain ATCC 23147 / DSM 23189 / NBRC 102662 / NCIMB 1420 / SS-2)</name>
    <name type="common">Lewinella nigricans</name>
    <dbReference type="NCBI Taxonomy" id="1122177"/>
    <lineage>
        <taxon>Bacteria</taxon>
        <taxon>Pseudomonadati</taxon>
        <taxon>Bacteroidota</taxon>
        <taxon>Saprospiria</taxon>
        <taxon>Saprospirales</taxon>
        <taxon>Lewinellaceae</taxon>
        <taxon>Flavilitoribacter</taxon>
    </lineage>
</organism>
<dbReference type="InterPro" id="IPR050330">
    <property type="entry name" value="Bact_OuterMem_StrucFunc"/>
</dbReference>
<evidence type="ECO:0000256" key="1">
    <source>
        <dbReference type="PROSITE-ProRule" id="PRU00473"/>
    </source>
</evidence>
<dbReference type="OrthoDB" id="9765926at2"/>
<gene>
    <name evidence="3" type="ORF">CRP01_41430</name>
</gene>
<keyword evidence="1" id="KW-0472">Membrane</keyword>
<dbReference type="InterPro" id="IPR006665">
    <property type="entry name" value="OmpA-like"/>
</dbReference>
<accession>A0A2D0MWF5</accession>
<dbReference type="PANTHER" id="PTHR30329">
    <property type="entry name" value="STATOR ELEMENT OF FLAGELLAR MOTOR COMPLEX"/>
    <property type="match status" value="1"/>
</dbReference>
<dbReference type="CDD" id="cd07185">
    <property type="entry name" value="OmpA_C-like"/>
    <property type="match status" value="1"/>
</dbReference>
<name>A0A2D0MWF5_FLAN2</name>
<dbReference type="NCBIfam" id="NF038133">
    <property type="entry name" value="choice_anch_L"/>
    <property type="match status" value="1"/>
</dbReference>
<dbReference type="RefSeq" id="WP_099155991.1">
    <property type="nucleotide sequence ID" value="NZ_PDUD01000095.1"/>
</dbReference>
<keyword evidence="4" id="KW-1185">Reference proteome</keyword>